<comment type="caution">
    <text evidence="2">The sequence shown here is derived from an EMBL/GenBank/DDBJ whole genome shotgun (WGS) entry which is preliminary data.</text>
</comment>
<gene>
    <name evidence="2" type="ORF">CV019_04845</name>
    <name evidence="1" type="ORF">RO950_05075</name>
</gene>
<dbReference type="EMBL" id="PGWX01000235">
    <property type="protein sequence ID" value="PPJ76118.1"/>
    <property type="molecule type" value="Genomic_DNA"/>
</dbReference>
<dbReference type="Proteomes" id="UP001269271">
    <property type="component" value="Unassembled WGS sequence"/>
</dbReference>
<dbReference type="RefSeq" id="WP_016930486.1">
    <property type="nucleotide sequence ID" value="NZ_BKAY01000005.1"/>
</dbReference>
<dbReference type="GeneID" id="93779569"/>
<dbReference type="AlphaFoldDB" id="A0A2A1KA47"/>
<organism evidence="2 3">
    <name type="scientific">Staphylococcus haemolyticus</name>
    <dbReference type="NCBI Taxonomy" id="1283"/>
    <lineage>
        <taxon>Bacteria</taxon>
        <taxon>Bacillati</taxon>
        <taxon>Bacillota</taxon>
        <taxon>Bacilli</taxon>
        <taxon>Bacillales</taxon>
        <taxon>Staphylococcaceae</taxon>
        <taxon>Staphylococcus</taxon>
    </lineage>
</organism>
<accession>A0A2A1KA47</accession>
<dbReference type="KEGG" id="shh:ShL2_00051"/>
<name>A0A2A1KA47_STAHA</name>
<evidence type="ECO:0000313" key="1">
    <source>
        <dbReference type="EMBL" id="MDT4286388.1"/>
    </source>
</evidence>
<keyword evidence="4" id="KW-1185">Reference proteome</keyword>
<dbReference type="EMBL" id="JAVSOO010000009">
    <property type="protein sequence ID" value="MDT4286388.1"/>
    <property type="molecule type" value="Genomic_DNA"/>
</dbReference>
<sequence length="62" mass="7178">MTKRFTVKTIFAFIVLYRCAYNFNFATEPTINIRPQKKGTTLIMYAKDKANNKSASLKLKVK</sequence>
<reference evidence="2 3" key="1">
    <citation type="submission" date="2017-11" db="EMBL/GenBank/DDBJ databases">
        <authorList>
            <person name="Founou R.C."/>
            <person name="Founou L."/>
            <person name="Allam M."/>
            <person name="Ismail A."/>
            <person name="Essack S.Y."/>
        </authorList>
    </citation>
    <scope>NUCLEOTIDE SEQUENCE [LARGE SCALE GENOMIC DNA]</scope>
    <source>
        <strain evidence="2 3">G811N2B1</strain>
    </source>
</reference>
<dbReference type="Proteomes" id="UP000238153">
    <property type="component" value="Unassembled WGS sequence"/>
</dbReference>
<evidence type="ECO:0000313" key="3">
    <source>
        <dbReference type="Proteomes" id="UP000238153"/>
    </source>
</evidence>
<evidence type="ECO:0000313" key="2">
    <source>
        <dbReference type="EMBL" id="PPJ76118.1"/>
    </source>
</evidence>
<protein>
    <submittedName>
        <fullName evidence="2">Uncharacterized protein</fullName>
    </submittedName>
</protein>
<evidence type="ECO:0000313" key="4">
    <source>
        <dbReference type="Proteomes" id="UP001269271"/>
    </source>
</evidence>
<reference evidence="1 4" key="2">
    <citation type="submission" date="2023-08" db="EMBL/GenBank/DDBJ databases">
        <title>Genomic surveillance of Staphylococcus haemolyticus neonatal outbreak in southern France.</title>
        <authorList>
            <person name="Magnan C."/>
            <person name="Morsli M."/>
            <person name="Thiery B."/>
            <person name="Salipante F."/>
            <person name="Attar J."/>
            <person name="Massimo D.M."/>
            <person name="Ory J."/>
            <person name="Pantel A."/>
            <person name="Lavigne J.-P."/>
        </authorList>
    </citation>
    <scope>NUCLEOTIDE SEQUENCE [LARGE SCALE GENOMIC DNA]</scope>
    <source>
        <strain evidence="1 4">NSH026</strain>
    </source>
</reference>
<dbReference type="STRING" id="1283.ShL2_00051"/>
<proteinExistence type="predicted"/>